<dbReference type="Proteomes" id="UP000237798">
    <property type="component" value="Unassembled WGS sequence"/>
</dbReference>
<dbReference type="OrthoDB" id="1912041at2"/>
<gene>
    <name evidence="1" type="ORF">CLLU_10260</name>
</gene>
<evidence type="ECO:0000313" key="2">
    <source>
        <dbReference type="Proteomes" id="UP000237798"/>
    </source>
</evidence>
<name>A0A2T0BQ47_9CLOT</name>
<dbReference type="AlphaFoldDB" id="A0A2T0BQ47"/>
<reference evidence="1 2" key="1">
    <citation type="submission" date="2018-03" db="EMBL/GenBank/DDBJ databases">
        <title>Genome sequence of Clostridium luticellarii DSM 29923.</title>
        <authorList>
            <person name="Poehlein A."/>
            <person name="Daniel R."/>
        </authorList>
    </citation>
    <scope>NUCLEOTIDE SEQUENCE [LARGE SCALE GENOMIC DNA]</scope>
    <source>
        <strain evidence="1 2">DSM 29923</strain>
    </source>
</reference>
<organism evidence="1 2">
    <name type="scientific">Clostridium luticellarii</name>
    <dbReference type="NCBI Taxonomy" id="1691940"/>
    <lineage>
        <taxon>Bacteria</taxon>
        <taxon>Bacillati</taxon>
        <taxon>Bacillota</taxon>
        <taxon>Clostridia</taxon>
        <taxon>Eubacteriales</taxon>
        <taxon>Clostridiaceae</taxon>
        <taxon>Clostridium</taxon>
    </lineage>
</organism>
<comment type="caution">
    <text evidence="1">The sequence shown here is derived from an EMBL/GenBank/DDBJ whole genome shotgun (WGS) entry which is preliminary data.</text>
</comment>
<proteinExistence type="predicted"/>
<keyword evidence="2" id="KW-1185">Reference proteome</keyword>
<sequence length="72" mass="8135">MESIRKKADKVVELVQSGNLGIKEAIDRVKYDLDGDELYDVKTGKTICDIDTATDEQVRILLQTKKDPLQRA</sequence>
<evidence type="ECO:0000313" key="1">
    <source>
        <dbReference type="EMBL" id="PRR85998.1"/>
    </source>
</evidence>
<accession>A0A2T0BQ47</accession>
<dbReference type="EMBL" id="PVXP01000009">
    <property type="protein sequence ID" value="PRR85998.1"/>
    <property type="molecule type" value="Genomic_DNA"/>
</dbReference>
<dbReference type="RefSeq" id="WP_106008504.1">
    <property type="nucleotide sequence ID" value="NZ_PVXP01000009.1"/>
</dbReference>
<protein>
    <submittedName>
        <fullName evidence="1">Uncharacterized protein</fullName>
    </submittedName>
</protein>